<gene>
    <name evidence="1" type="ORF">BIW11_04412</name>
</gene>
<dbReference type="InParanoid" id="A0A1V9X6T0"/>
<sequence length="74" mass="8343">MFVEGERHTEKLYLAVLRCRLRDSKLVDMAIGEVSKASHKMVPVYGAYCLPQTVPSLCRLSMEQICGVEVTKAR</sequence>
<evidence type="ECO:0000313" key="2">
    <source>
        <dbReference type="Proteomes" id="UP000192247"/>
    </source>
</evidence>
<reference evidence="1 2" key="1">
    <citation type="journal article" date="2017" name="Gigascience">
        <title>Draft genome of the honey bee ectoparasitic mite, Tropilaelaps mercedesae, is shaped by the parasitic life history.</title>
        <authorList>
            <person name="Dong X."/>
            <person name="Armstrong S.D."/>
            <person name="Xia D."/>
            <person name="Makepeace B.L."/>
            <person name="Darby A.C."/>
            <person name="Kadowaki T."/>
        </authorList>
    </citation>
    <scope>NUCLEOTIDE SEQUENCE [LARGE SCALE GENOMIC DNA]</scope>
    <source>
        <strain evidence="1">Wuxi-XJTLU</strain>
    </source>
</reference>
<accession>A0A1V9X6T0</accession>
<organism evidence="1 2">
    <name type="scientific">Tropilaelaps mercedesae</name>
    <dbReference type="NCBI Taxonomy" id="418985"/>
    <lineage>
        <taxon>Eukaryota</taxon>
        <taxon>Metazoa</taxon>
        <taxon>Ecdysozoa</taxon>
        <taxon>Arthropoda</taxon>
        <taxon>Chelicerata</taxon>
        <taxon>Arachnida</taxon>
        <taxon>Acari</taxon>
        <taxon>Parasitiformes</taxon>
        <taxon>Mesostigmata</taxon>
        <taxon>Gamasina</taxon>
        <taxon>Dermanyssoidea</taxon>
        <taxon>Laelapidae</taxon>
        <taxon>Tropilaelaps</taxon>
    </lineage>
</organism>
<protein>
    <submittedName>
        <fullName evidence="1">Uncharacterized protein</fullName>
    </submittedName>
</protein>
<dbReference type="AlphaFoldDB" id="A0A1V9X6T0"/>
<dbReference type="EMBL" id="MNPL01021792">
    <property type="protein sequence ID" value="OQR69227.1"/>
    <property type="molecule type" value="Genomic_DNA"/>
</dbReference>
<keyword evidence="2" id="KW-1185">Reference proteome</keyword>
<evidence type="ECO:0000313" key="1">
    <source>
        <dbReference type="EMBL" id="OQR69227.1"/>
    </source>
</evidence>
<proteinExistence type="predicted"/>
<dbReference type="Proteomes" id="UP000192247">
    <property type="component" value="Unassembled WGS sequence"/>
</dbReference>
<comment type="caution">
    <text evidence="1">The sequence shown here is derived from an EMBL/GenBank/DDBJ whole genome shotgun (WGS) entry which is preliminary data.</text>
</comment>
<name>A0A1V9X6T0_9ACAR</name>